<dbReference type="AlphaFoldDB" id="Q21GZ0"/>
<evidence type="ECO:0008006" key="3">
    <source>
        <dbReference type="Google" id="ProtNLM"/>
    </source>
</evidence>
<keyword evidence="2" id="KW-1185">Reference proteome</keyword>
<dbReference type="Proteomes" id="UP000001947">
    <property type="component" value="Chromosome"/>
</dbReference>
<organism evidence="1 2">
    <name type="scientific">Saccharophagus degradans (strain 2-40 / ATCC 43961 / DSM 17024)</name>
    <dbReference type="NCBI Taxonomy" id="203122"/>
    <lineage>
        <taxon>Bacteria</taxon>
        <taxon>Pseudomonadati</taxon>
        <taxon>Pseudomonadota</taxon>
        <taxon>Gammaproteobacteria</taxon>
        <taxon>Cellvibrionales</taxon>
        <taxon>Cellvibrionaceae</taxon>
        <taxon>Saccharophagus</taxon>
    </lineage>
</organism>
<reference evidence="1 2" key="1">
    <citation type="journal article" date="2008" name="PLoS Genet.">
        <title>Complete genome sequence of the complex carbohydrate-degrading marine bacterium, Saccharophagus degradans strain 2-40 T.</title>
        <authorList>
            <person name="Weiner R.M."/>
            <person name="Taylor L.E.II."/>
            <person name="Henrissat B."/>
            <person name="Hauser L."/>
            <person name="Land M."/>
            <person name="Coutinho P.M."/>
            <person name="Rancurel C."/>
            <person name="Saunders E.H."/>
            <person name="Longmire A.G."/>
            <person name="Zhang H."/>
            <person name="Bayer E.A."/>
            <person name="Gilbert H.J."/>
            <person name="Larimer F."/>
            <person name="Zhulin I.B."/>
            <person name="Ekborg N.A."/>
            <person name="Lamed R."/>
            <person name="Richardson P.M."/>
            <person name="Borovok I."/>
            <person name="Hutcheson S."/>
        </authorList>
    </citation>
    <scope>NUCLEOTIDE SEQUENCE [LARGE SCALE GENOMIC DNA]</scope>
    <source>
        <strain evidence="2">2-40 / ATCC 43961 / DSM 17024</strain>
    </source>
</reference>
<dbReference type="HOGENOM" id="CLU_1331139_0_0_6"/>
<sequence length="206" mass="23800">MEKKQFLNIYLMLVITFSVLAGCSKQSYSVKVNVASTSGYGVVLYNFPVSQSYAGYVNVDLNDPVIYVHPNVPGEWTGLVVLPPFKDFEGEKLPDSINVEYQYAELSECSTSYLEYPLEFERSGKPKRVLDQKYYTKRHCKKWHLLPDKRYNQEVDLTKLNESQEMKLLGSRKSNGNRIGVVLHIEFRDDGSLRARLENTTHNMWK</sequence>
<dbReference type="RefSeq" id="WP_011469255.1">
    <property type="nucleotide sequence ID" value="NC_007912.1"/>
</dbReference>
<proteinExistence type="predicted"/>
<dbReference type="KEGG" id="sde:Sde_2779"/>
<dbReference type="PROSITE" id="PS51257">
    <property type="entry name" value="PROKAR_LIPOPROTEIN"/>
    <property type="match status" value="1"/>
</dbReference>
<name>Q21GZ0_SACD2</name>
<gene>
    <name evidence="1" type="ordered locus">Sde_2779</name>
</gene>
<evidence type="ECO:0000313" key="2">
    <source>
        <dbReference type="Proteomes" id="UP000001947"/>
    </source>
</evidence>
<protein>
    <recommendedName>
        <fullName evidence="3">Lipoprotein</fullName>
    </recommendedName>
</protein>
<accession>Q21GZ0</accession>
<dbReference type="OrthoDB" id="1163226at2"/>
<dbReference type="EMBL" id="CP000282">
    <property type="protein sequence ID" value="ABD82039.1"/>
    <property type="molecule type" value="Genomic_DNA"/>
</dbReference>
<dbReference type="GeneID" id="98614435"/>
<evidence type="ECO:0000313" key="1">
    <source>
        <dbReference type="EMBL" id="ABD82039.1"/>
    </source>
</evidence>